<dbReference type="GO" id="GO:0005730">
    <property type="term" value="C:nucleolus"/>
    <property type="evidence" value="ECO:0007669"/>
    <property type="project" value="TreeGrafter"/>
</dbReference>
<evidence type="ECO:0000313" key="6">
    <source>
        <dbReference type="EMBL" id="WOL16132.1"/>
    </source>
</evidence>
<dbReference type="Pfam" id="PF00538">
    <property type="entry name" value="Linker_histone"/>
    <property type="match status" value="1"/>
</dbReference>
<keyword evidence="3" id="KW-0539">Nucleus</keyword>
<dbReference type="PANTHER" id="PTHR11467:SF29">
    <property type="entry name" value="OS03G0711600 PROTEIN"/>
    <property type="match status" value="1"/>
</dbReference>
<evidence type="ECO:0000256" key="4">
    <source>
        <dbReference type="SAM" id="MobiDB-lite"/>
    </source>
</evidence>
<keyword evidence="7" id="KW-1185">Reference proteome</keyword>
<keyword evidence="2" id="KW-0238">DNA-binding</keyword>
<protein>
    <submittedName>
        <fullName evidence="6">HMG-Y-related protein A-like</fullName>
    </submittedName>
</protein>
<dbReference type="PANTHER" id="PTHR11467">
    <property type="entry name" value="HISTONE H1"/>
    <property type="match status" value="1"/>
</dbReference>
<reference evidence="6 7" key="1">
    <citation type="submission" date="2023-10" db="EMBL/GenBank/DDBJ databases">
        <title>Chromosome-scale genome assembly provides insights into flower coloration mechanisms of Canna indica.</title>
        <authorList>
            <person name="Li C."/>
        </authorList>
    </citation>
    <scope>NUCLEOTIDE SEQUENCE [LARGE SCALE GENOMIC DNA]</scope>
    <source>
        <tissue evidence="6">Flower</tissue>
    </source>
</reference>
<dbReference type="GO" id="GO:0030261">
    <property type="term" value="P:chromosome condensation"/>
    <property type="evidence" value="ECO:0007669"/>
    <property type="project" value="TreeGrafter"/>
</dbReference>
<dbReference type="PRINTS" id="PR00929">
    <property type="entry name" value="ATHOOK"/>
</dbReference>
<proteinExistence type="predicted"/>
<dbReference type="AlphaFoldDB" id="A0AAQ3KZ16"/>
<dbReference type="PROSITE" id="PS51504">
    <property type="entry name" value="H15"/>
    <property type="match status" value="1"/>
</dbReference>
<evidence type="ECO:0000256" key="3">
    <source>
        <dbReference type="ARBA" id="ARBA00023242"/>
    </source>
</evidence>
<evidence type="ECO:0000313" key="7">
    <source>
        <dbReference type="Proteomes" id="UP001327560"/>
    </source>
</evidence>
<organism evidence="6 7">
    <name type="scientific">Canna indica</name>
    <name type="common">Indian-shot</name>
    <dbReference type="NCBI Taxonomy" id="4628"/>
    <lineage>
        <taxon>Eukaryota</taxon>
        <taxon>Viridiplantae</taxon>
        <taxon>Streptophyta</taxon>
        <taxon>Embryophyta</taxon>
        <taxon>Tracheophyta</taxon>
        <taxon>Spermatophyta</taxon>
        <taxon>Magnoliopsida</taxon>
        <taxon>Liliopsida</taxon>
        <taxon>Zingiberales</taxon>
        <taxon>Cannaceae</taxon>
        <taxon>Canna</taxon>
    </lineage>
</organism>
<comment type="subcellular location">
    <subcellularLocation>
        <location evidence="1">Nucleus</location>
    </subcellularLocation>
</comment>
<accession>A0AAQ3KZ16</accession>
<dbReference type="InterPro" id="IPR005818">
    <property type="entry name" value="Histone_H1/H5_H15"/>
</dbReference>
<evidence type="ECO:0000256" key="1">
    <source>
        <dbReference type="ARBA" id="ARBA00004123"/>
    </source>
</evidence>
<dbReference type="CDD" id="cd00073">
    <property type="entry name" value="H15"/>
    <property type="match status" value="1"/>
</dbReference>
<dbReference type="SUPFAM" id="SSF46785">
    <property type="entry name" value="Winged helix' DNA-binding domain"/>
    <property type="match status" value="1"/>
</dbReference>
<dbReference type="InterPro" id="IPR036388">
    <property type="entry name" value="WH-like_DNA-bd_sf"/>
</dbReference>
<dbReference type="Gene3D" id="1.10.10.10">
    <property type="entry name" value="Winged helix-like DNA-binding domain superfamily/Winged helix DNA-binding domain"/>
    <property type="match status" value="1"/>
</dbReference>
<dbReference type="GO" id="GO:0031492">
    <property type="term" value="F:nucleosomal DNA binding"/>
    <property type="evidence" value="ECO:0007669"/>
    <property type="project" value="TreeGrafter"/>
</dbReference>
<dbReference type="SMART" id="SM00526">
    <property type="entry name" value="H15"/>
    <property type="match status" value="1"/>
</dbReference>
<dbReference type="GO" id="GO:0000786">
    <property type="term" value="C:nucleosome"/>
    <property type="evidence" value="ECO:0007669"/>
    <property type="project" value="InterPro"/>
</dbReference>
<dbReference type="SMART" id="SM00384">
    <property type="entry name" value="AT_hook"/>
    <property type="match status" value="11"/>
</dbReference>
<feature type="region of interest" description="Disordered" evidence="4">
    <location>
        <begin position="90"/>
        <end position="357"/>
    </location>
</feature>
<dbReference type="InterPro" id="IPR036390">
    <property type="entry name" value="WH_DNA-bd_sf"/>
</dbReference>
<sequence>MVVASATPPPAGAGRIRQYPPYKEMIVRAVETLKEKRGSSSRSINKFIRDNYSDLPTRHAALLKRHLRRLKEQGVLHRVKNSYKLPVTAKAGTKDAAVSEAGEKRKPGRPPKEAAAAAAKPILSLAGVAAPAASEKRKPGRPSKQAAAAAAKPIPSLADPAGSEKRKPGRPPKIATDAAASAVAGGGGGTRKRGRPPKSNADSNASGSGAGMMITERNPQRPPHSGSEVARSSERKKRGRPAAAQFDGKQKPGPPPKESAMASQTIEKRKPGRPPQGSVAAAQSTVKRKPGRPPKTSFVTAESTKKEELGQSSKAPAPAGQSSERRKPGRPPKAATTGASPSAKRKPGRPPGSVISTLKLKEIVIKKRGRPKKMQGIPSLDNMAEVTETLVVVVKKRGRPPKKTVPETPLKERGVENGQGVV</sequence>
<feature type="domain" description="H15" evidence="5">
    <location>
        <begin position="18"/>
        <end position="87"/>
    </location>
</feature>
<dbReference type="InterPro" id="IPR017956">
    <property type="entry name" value="AT_hook_DNA-bd_motif"/>
</dbReference>
<evidence type="ECO:0000259" key="5">
    <source>
        <dbReference type="PROSITE" id="PS51504"/>
    </source>
</evidence>
<dbReference type="GO" id="GO:0045910">
    <property type="term" value="P:negative regulation of DNA recombination"/>
    <property type="evidence" value="ECO:0007669"/>
    <property type="project" value="TreeGrafter"/>
</dbReference>
<name>A0AAQ3KZ16_9LILI</name>
<feature type="region of interest" description="Disordered" evidence="4">
    <location>
        <begin position="397"/>
        <end position="422"/>
    </location>
</feature>
<gene>
    <name evidence="6" type="ORF">Cni_G24914</name>
</gene>
<dbReference type="GO" id="GO:0006334">
    <property type="term" value="P:nucleosome assembly"/>
    <property type="evidence" value="ECO:0007669"/>
    <property type="project" value="InterPro"/>
</dbReference>
<dbReference type="Proteomes" id="UP001327560">
    <property type="component" value="Chromosome 8"/>
</dbReference>
<dbReference type="EMBL" id="CP136897">
    <property type="protein sequence ID" value="WOL16132.1"/>
    <property type="molecule type" value="Genomic_DNA"/>
</dbReference>
<dbReference type="GO" id="GO:0003690">
    <property type="term" value="F:double-stranded DNA binding"/>
    <property type="evidence" value="ECO:0007669"/>
    <property type="project" value="TreeGrafter"/>
</dbReference>
<evidence type="ECO:0000256" key="2">
    <source>
        <dbReference type="ARBA" id="ARBA00023125"/>
    </source>
</evidence>